<evidence type="ECO:0000313" key="2">
    <source>
        <dbReference type="Proteomes" id="UP000024635"/>
    </source>
</evidence>
<evidence type="ECO:0000313" key="1">
    <source>
        <dbReference type="EMBL" id="EYB84355.1"/>
    </source>
</evidence>
<evidence type="ECO:0008006" key="3">
    <source>
        <dbReference type="Google" id="ProtNLM"/>
    </source>
</evidence>
<dbReference type="AlphaFoldDB" id="A0A016S125"/>
<dbReference type="OrthoDB" id="5809221at2759"/>
<name>A0A016S125_9BILA</name>
<comment type="caution">
    <text evidence="1">The sequence shown here is derived from an EMBL/GenBank/DDBJ whole genome shotgun (WGS) entry which is preliminary data.</text>
</comment>
<organism evidence="1 2">
    <name type="scientific">Ancylostoma ceylanicum</name>
    <dbReference type="NCBI Taxonomy" id="53326"/>
    <lineage>
        <taxon>Eukaryota</taxon>
        <taxon>Metazoa</taxon>
        <taxon>Ecdysozoa</taxon>
        <taxon>Nematoda</taxon>
        <taxon>Chromadorea</taxon>
        <taxon>Rhabditida</taxon>
        <taxon>Rhabditina</taxon>
        <taxon>Rhabditomorpha</taxon>
        <taxon>Strongyloidea</taxon>
        <taxon>Ancylostomatidae</taxon>
        <taxon>Ancylostomatinae</taxon>
        <taxon>Ancylostoma</taxon>
    </lineage>
</organism>
<sequence length="185" mass="20916">MTSTPNCQLTYEKLEDGQVICVTTRSSVRLYKALLDNADSLDMSSEVKQLFRCVMVLPASNGDPERTFSTANRLTSGIQRNGPSLLSVDPAKLAMQWTDPRDGLGLRKHHRSHRGSEYSLMHDVKSAFMENNLNKMDGIKSILEHSKDYDSVFKMIGGYEKRSTYCDSLSSIRRKREKTISDEIS</sequence>
<keyword evidence="2" id="KW-1185">Reference proteome</keyword>
<protein>
    <recommendedName>
        <fullName evidence="3">HAT C-terminal dimerisation domain-containing protein</fullName>
    </recommendedName>
</protein>
<gene>
    <name evidence="1" type="primary">Acey_s0318.g2359</name>
    <name evidence="1" type="ORF">Y032_0318g2359</name>
</gene>
<dbReference type="EMBL" id="JARK01001654">
    <property type="protein sequence ID" value="EYB84355.1"/>
    <property type="molecule type" value="Genomic_DNA"/>
</dbReference>
<dbReference type="STRING" id="53326.A0A016S125"/>
<accession>A0A016S125</accession>
<proteinExistence type="predicted"/>
<dbReference type="Proteomes" id="UP000024635">
    <property type="component" value="Unassembled WGS sequence"/>
</dbReference>
<reference evidence="2" key="1">
    <citation type="journal article" date="2015" name="Nat. Genet.">
        <title>The genome and transcriptome of the zoonotic hookworm Ancylostoma ceylanicum identify infection-specific gene families.</title>
        <authorList>
            <person name="Schwarz E.M."/>
            <person name="Hu Y."/>
            <person name="Antoshechkin I."/>
            <person name="Miller M.M."/>
            <person name="Sternberg P.W."/>
            <person name="Aroian R.V."/>
        </authorList>
    </citation>
    <scope>NUCLEOTIDE SEQUENCE</scope>
    <source>
        <strain evidence="2">HY135</strain>
    </source>
</reference>